<keyword evidence="3" id="KW-1185">Reference proteome</keyword>
<feature type="compositionally biased region" description="Gly residues" evidence="1">
    <location>
        <begin position="14"/>
        <end position="25"/>
    </location>
</feature>
<proteinExistence type="predicted"/>
<sequence length="635" mass="65423">MSAPTAPTADGTDGTDGIGGLGDSGEPGEITVHRCTVTVVRCGGWSWGPEPRGLVRHVVDALPELLAEHFAERLAADGPDMEITEPLTVTVRPGRTGPHGWSGGAFGGGPPVEVHFAPVAMVEVPGDAPADGGGSFEESFVAAPDPWTAPGAAALFAELAERGELDALLALLPDASVRAYLLALLGADDTAAARLLAELVRRVLAGSSPAGPHGGAARPGPAEPLPEPLPERLRAVVAGADAADLPRLLADFLASADRAEAVRLARPPADPHAPNTDQRPAVAGGSAGAGTAAGTSAAAGARTTGEVQVWSALPFLLTGPLARIGYLDAIGPALAGVELAEDAPLFAAALAYKVLGETARGWRRAERDGEAAVAFAGLPSPLAEERLADFARRAGLALPVLDGVLALAVCRGHDPADPLLLTGADDGLLLIDAHGMFPIAWTPEATALLPYWHSCGRPPVLLCDGPLPPGTLRELASAGVPFLTAVRPLRGDPVARLPWRTPLWAAEGAAPDIRLAAELPAHTQRCTALVTALVTERRAVPLARDGALERTVTLAAALGLSTIAWTLWRDRETPDPLSALARFADLAATVRYERAAVRVRVPMGRRHADLQRGGLLADVPDVAWLGGRTLTFSAG</sequence>
<feature type="region of interest" description="Disordered" evidence="1">
    <location>
        <begin position="1"/>
        <end position="29"/>
    </location>
</feature>
<reference evidence="2 3" key="1">
    <citation type="submission" date="2015-09" db="EMBL/GenBank/DDBJ databases">
        <title>Genome sequence, genome mining and natural product profiling of a biocontrol bacterium Streptomyces malaysiensis F913.</title>
        <authorList>
            <person name="Xu Y."/>
            <person name="Wei J."/>
            <person name="Xie J."/>
            <person name="Li T."/>
            <person name="Zhou Z."/>
        </authorList>
    </citation>
    <scope>NUCLEOTIDE SEQUENCE [LARGE SCALE GENOMIC DNA]</scope>
    <source>
        <strain evidence="2 3">F913</strain>
    </source>
</reference>
<dbReference type="Proteomes" id="UP000236520">
    <property type="component" value="Unassembled WGS sequence"/>
</dbReference>
<evidence type="ECO:0000313" key="2">
    <source>
        <dbReference type="EMBL" id="PNG90744.1"/>
    </source>
</evidence>
<protein>
    <submittedName>
        <fullName evidence="2">Uncharacterized protein</fullName>
    </submittedName>
</protein>
<organism evidence="2 3">
    <name type="scientific">Streptomyces malaysiensis</name>
    <dbReference type="NCBI Taxonomy" id="92644"/>
    <lineage>
        <taxon>Bacteria</taxon>
        <taxon>Bacillati</taxon>
        <taxon>Actinomycetota</taxon>
        <taxon>Actinomycetes</taxon>
        <taxon>Kitasatosporales</taxon>
        <taxon>Streptomycetaceae</taxon>
        <taxon>Streptomyces</taxon>
        <taxon>Streptomyces violaceusniger group</taxon>
    </lineage>
</organism>
<gene>
    <name evidence="2" type="ORF">SMF913_26209</name>
</gene>
<evidence type="ECO:0000313" key="3">
    <source>
        <dbReference type="Proteomes" id="UP000236520"/>
    </source>
</evidence>
<feature type="compositionally biased region" description="Low complexity" evidence="1">
    <location>
        <begin position="1"/>
        <end position="12"/>
    </location>
</feature>
<dbReference type="EMBL" id="LJIW01000002">
    <property type="protein sequence ID" value="PNG90744.1"/>
    <property type="molecule type" value="Genomic_DNA"/>
</dbReference>
<dbReference type="RefSeq" id="WP_180990825.1">
    <property type="nucleotide sequence ID" value="NZ_LJIW01000002.1"/>
</dbReference>
<accession>A0A2J7YRW9</accession>
<feature type="region of interest" description="Disordered" evidence="1">
    <location>
        <begin position="265"/>
        <end position="297"/>
    </location>
</feature>
<name>A0A2J7YRW9_STRMQ</name>
<feature type="region of interest" description="Disordered" evidence="1">
    <location>
        <begin position="208"/>
        <end position="228"/>
    </location>
</feature>
<feature type="compositionally biased region" description="Low complexity" evidence="1">
    <location>
        <begin position="208"/>
        <end position="220"/>
    </location>
</feature>
<dbReference type="AlphaFoldDB" id="A0A2J7YRW9"/>
<evidence type="ECO:0000256" key="1">
    <source>
        <dbReference type="SAM" id="MobiDB-lite"/>
    </source>
</evidence>
<comment type="caution">
    <text evidence="2">The sequence shown here is derived from an EMBL/GenBank/DDBJ whole genome shotgun (WGS) entry which is preliminary data.</text>
</comment>